<accession>A0AAE4BMV8</accession>
<gene>
    <name evidence="1" type="ORF">J2Y00_002102</name>
</gene>
<dbReference type="RefSeq" id="WP_309855114.1">
    <property type="nucleotide sequence ID" value="NZ_JAVDQJ010000005.1"/>
</dbReference>
<reference evidence="1" key="1">
    <citation type="submission" date="2023-07" db="EMBL/GenBank/DDBJ databases">
        <title>Sorghum-associated microbial communities from plants grown in Nebraska, USA.</title>
        <authorList>
            <person name="Schachtman D."/>
        </authorList>
    </citation>
    <scope>NUCLEOTIDE SEQUENCE</scope>
    <source>
        <strain evidence="1">BE330</strain>
    </source>
</reference>
<dbReference type="Proteomes" id="UP001185331">
    <property type="component" value="Unassembled WGS sequence"/>
</dbReference>
<comment type="caution">
    <text evidence="1">The sequence shown here is derived from an EMBL/GenBank/DDBJ whole genome shotgun (WGS) entry which is preliminary data.</text>
</comment>
<organism evidence="1 2">
    <name type="scientific">Deinococcus soli</name>
    <name type="common">ex Cha et al. 2016</name>
    <dbReference type="NCBI Taxonomy" id="1309411"/>
    <lineage>
        <taxon>Bacteria</taxon>
        <taxon>Thermotogati</taxon>
        <taxon>Deinococcota</taxon>
        <taxon>Deinococci</taxon>
        <taxon>Deinococcales</taxon>
        <taxon>Deinococcaceae</taxon>
        <taxon>Deinococcus</taxon>
    </lineage>
</organism>
<dbReference type="AlphaFoldDB" id="A0AAE4BMV8"/>
<sequence>MKRLRDPHRPALTFLPEITPRKRQRLYRALEDVARGRQAQVDWVVALLGGDRVLGGAEMGQVYRALRVHVPPARPESEGERLSYRLAGF</sequence>
<evidence type="ECO:0000313" key="2">
    <source>
        <dbReference type="Proteomes" id="UP001185331"/>
    </source>
</evidence>
<name>A0AAE4BMV8_9DEIO</name>
<evidence type="ECO:0000313" key="1">
    <source>
        <dbReference type="EMBL" id="MDR6218539.1"/>
    </source>
</evidence>
<protein>
    <submittedName>
        <fullName evidence="1">Uncharacterized protein</fullName>
    </submittedName>
</protein>
<dbReference type="EMBL" id="JAVDQK010000004">
    <property type="protein sequence ID" value="MDR6218539.1"/>
    <property type="molecule type" value="Genomic_DNA"/>
</dbReference>
<proteinExistence type="predicted"/>